<dbReference type="EMBL" id="SPUK01000003">
    <property type="protein sequence ID" value="TQV98248.1"/>
    <property type="molecule type" value="Genomic_DNA"/>
</dbReference>
<keyword evidence="1" id="KW-0732">Signal</keyword>
<proteinExistence type="predicted"/>
<accession>A0A545V949</accession>
<name>A0A545V949_9HYPO</name>
<gene>
    <name evidence="3" type="ORF">IF1G_02328</name>
</gene>
<feature type="chain" id="PRO_5021934030" description="DUF7136 domain-containing protein" evidence="1">
    <location>
        <begin position="18"/>
        <end position="273"/>
    </location>
</feature>
<sequence>MKPSLLTLGIAARAAAAAGGVKGHAEVDVLFPRNDTFAPTPLLPIVFAVQNPAVARQLNLRLSYRVIPHGRPDAATDYERVRLNALPGDGATFYAHDLVTGLLDAEGTWEFFWQLRWNNCTSSSSSSSSSEEHGADGHFARDTQEPVQSFIFTTHKGGSEPDLVAVGGEDRCGNAQGVGFEVLDVLDVPPPQNADMLTSCAHLALPAPTPTPCSAAVPSEAAQSISSRITQAACLAATPVVSCPPEGSAAGRATVNAAAVALSLGSVLYVLAL</sequence>
<evidence type="ECO:0000256" key="1">
    <source>
        <dbReference type="SAM" id="SignalP"/>
    </source>
</evidence>
<keyword evidence="4" id="KW-1185">Reference proteome</keyword>
<dbReference type="AlphaFoldDB" id="A0A545V949"/>
<dbReference type="Proteomes" id="UP000315783">
    <property type="component" value="Unassembled WGS sequence"/>
</dbReference>
<feature type="domain" description="DUF7136" evidence="2">
    <location>
        <begin position="23"/>
        <end position="243"/>
    </location>
</feature>
<evidence type="ECO:0000313" key="3">
    <source>
        <dbReference type="EMBL" id="TQV98248.1"/>
    </source>
</evidence>
<dbReference type="STRING" id="43265.A0A545V949"/>
<organism evidence="3 4">
    <name type="scientific">Cordyceps javanica</name>
    <dbReference type="NCBI Taxonomy" id="43265"/>
    <lineage>
        <taxon>Eukaryota</taxon>
        <taxon>Fungi</taxon>
        <taxon>Dikarya</taxon>
        <taxon>Ascomycota</taxon>
        <taxon>Pezizomycotina</taxon>
        <taxon>Sordariomycetes</taxon>
        <taxon>Hypocreomycetidae</taxon>
        <taxon>Hypocreales</taxon>
        <taxon>Cordycipitaceae</taxon>
        <taxon>Cordyceps</taxon>
    </lineage>
</organism>
<dbReference type="Pfam" id="PF23584">
    <property type="entry name" value="DUF7136"/>
    <property type="match status" value="1"/>
</dbReference>
<dbReference type="InterPro" id="IPR055560">
    <property type="entry name" value="DUF7136"/>
</dbReference>
<dbReference type="OrthoDB" id="4490227at2759"/>
<evidence type="ECO:0000259" key="2">
    <source>
        <dbReference type="Pfam" id="PF23584"/>
    </source>
</evidence>
<reference evidence="3 4" key="1">
    <citation type="journal article" date="2019" name="Appl. Microbiol. Biotechnol.">
        <title>Genome sequence of Isaria javanica and comparative genome analysis insights into family S53 peptidase evolution in fungal entomopathogens.</title>
        <authorList>
            <person name="Lin R."/>
            <person name="Zhang X."/>
            <person name="Xin B."/>
            <person name="Zou M."/>
            <person name="Gao Y."/>
            <person name="Qin F."/>
            <person name="Hu Q."/>
            <person name="Xie B."/>
            <person name="Cheng X."/>
        </authorList>
    </citation>
    <scope>NUCLEOTIDE SEQUENCE [LARGE SCALE GENOMIC DNA]</scope>
    <source>
        <strain evidence="3 4">IJ1G</strain>
    </source>
</reference>
<evidence type="ECO:0000313" key="4">
    <source>
        <dbReference type="Proteomes" id="UP000315783"/>
    </source>
</evidence>
<comment type="caution">
    <text evidence="3">The sequence shown here is derived from an EMBL/GenBank/DDBJ whole genome shotgun (WGS) entry which is preliminary data.</text>
</comment>
<feature type="signal peptide" evidence="1">
    <location>
        <begin position="1"/>
        <end position="17"/>
    </location>
</feature>
<protein>
    <recommendedName>
        <fullName evidence="2">DUF7136 domain-containing protein</fullName>
    </recommendedName>
</protein>